<sequence>MSNDQCDIIDDATATNGKLAQTLGTDDSDDDSDDDDDDDNDSNSDDNDNDRILEIMVMMTTIILTPALSKQIM</sequence>
<proteinExistence type="predicted"/>
<reference evidence="2 3" key="1">
    <citation type="journal article" date="2021" name="Elife">
        <title>Chloroplast acquisition without the gene transfer in kleptoplastic sea slugs, Plakobranchus ocellatus.</title>
        <authorList>
            <person name="Maeda T."/>
            <person name="Takahashi S."/>
            <person name="Yoshida T."/>
            <person name="Shimamura S."/>
            <person name="Takaki Y."/>
            <person name="Nagai Y."/>
            <person name="Toyoda A."/>
            <person name="Suzuki Y."/>
            <person name="Arimoto A."/>
            <person name="Ishii H."/>
            <person name="Satoh N."/>
            <person name="Nishiyama T."/>
            <person name="Hasebe M."/>
            <person name="Maruyama T."/>
            <person name="Minagawa J."/>
            <person name="Obokata J."/>
            <person name="Shigenobu S."/>
        </authorList>
    </citation>
    <scope>NUCLEOTIDE SEQUENCE [LARGE SCALE GENOMIC DNA]</scope>
</reference>
<dbReference type="AlphaFoldDB" id="A0AAV3YWH7"/>
<accession>A0AAV3YWH7</accession>
<feature type="region of interest" description="Disordered" evidence="1">
    <location>
        <begin position="19"/>
        <end position="50"/>
    </location>
</feature>
<comment type="caution">
    <text evidence="2">The sequence shown here is derived from an EMBL/GenBank/DDBJ whole genome shotgun (WGS) entry which is preliminary data.</text>
</comment>
<gene>
    <name evidence="2" type="ORF">PoB_001309300</name>
</gene>
<name>A0AAV3YWH7_9GAST</name>
<evidence type="ECO:0000313" key="3">
    <source>
        <dbReference type="Proteomes" id="UP000735302"/>
    </source>
</evidence>
<feature type="compositionally biased region" description="Acidic residues" evidence="1">
    <location>
        <begin position="26"/>
        <end position="48"/>
    </location>
</feature>
<dbReference type="EMBL" id="BLXT01001549">
    <property type="protein sequence ID" value="GFN86587.1"/>
    <property type="molecule type" value="Genomic_DNA"/>
</dbReference>
<evidence type="ECO:0000256" key="1">
    <source>
        <dbReference type="SAM" id="MobiDB-lite"/>
    </source>
</evidence>
<protein>
    <submittedName>
        <fullName evidence="2">Uncharacterized protein</fullName>
    </submittedName>
</protein>
<keyword evidence="3" id="KW-1185">Reference proteome</keyword>
<dbReference type="Proteomes" id="UP000735302">
    <property type="component" value="Unassembled WGS sequence"/>
</dbReference>
<evidence type="ECO:0000313" key="2">
    <source>
        <dbReference type="EMBL" id="GFN86587.1"/>
    </source>
</evidence>
<organism evidence="2 3">
    <name type="scientific">Plakobranchus ocellatus</name>
    <dbReference type="NCBI Taxonomy" id="259542"/>
    <lineage>
        <taxon>Eukaryota</taxon>
        <taxon>Metazoa</taxon>
        <taxon>Spiralia</taxon>
        <taxon>Lophotrochozoa</taxon>
        <taxon>Mollusca</taxon>
        <taxon>Gastropoda</taxon>
        <taxon>Heterobranchia</taxon>
        <taxon>Euthyneura</taxon>
        <taxon>Panpulmonata</taxon>
        <taxon>Sacoglossa</taxon>
        <taxon>Placobranchoidea</taxon>
        <taxon>Plakobranchidae</taxon>
        <taxon>Plakobranchus</taxon>
    </lineage>
</organism>